<dbReference type="Proteomes" id="UP000325003">
    <property type="component" value="Unassembled WGS sequence"/>
</dbReference>
<sequence>MNRRILNLTATAAAALTIAVAGASTAAADPTGTPGAPPPGKTADQIYAAVGADAFAELTNNLVIQYNAQNPAPTRVLASYDAINPVTGVPGENLTTKPGCSVARPNGANAGVTAITQNLHVDNDPVKPFCIDFVRSSRAKGTAPAEAALTFYAQSRDAVSYATVGNAYAPTAPLTTAQLKDIFECKKQDWSEVGGQAGPIHLYLPPASAATLTFFLQAIGTTLNNVTDGCAGLPTVFEQQQNDGRTLDGDPQGIAPYAVTKWAAQANQAPGIADNRGGASIGLVNATTAPTITTTFGGDTYQVLNPDFASGASAAFGRLFFNVVRNDAPQDLKDVFKAGGYLCQHQNELLVPYGNTPLGNDSSAERFCGQTS</sequence>
<reference evidence="2 3" key="1">
    <citation type="submission" date="2019-09" db="EMBL/GenBank/DDBJ databases">
        <title>Nocardioides panacisoli sp. nov., isolated from the soil of a ginseng field.</title>
        <authorList>
            <person name="Cho C."/>
        </authorList>
    </citation>
    <scope>NUCLEOTIDE SEQUENCE [LARGE SCALE GENOMIC DNA]</scope>
    <source>
        <strain evidence="2 3">BN130099</strain>
    </source>
</reference>
<name>A0A5B1LMI9_9ACTN</name>
<organism evidence="2 3">
    <name type="scientific">Nocardioides humilatus</name>
    <dbReference type="NCBI Taxonomy" id="2607660"/>
    <lineage>
        <taxon>Bacteria</taxon>
        <taxon>Bacillati</taxon>
        <taxon>Actinomycetota</taxon>
        <taxon>Actinomycetes</taxon>
        <taxon>Propionibacteriales</taxon>
        <taxon>Nocardioidaceae</taxon>
        <taxon>Nocardioides</taxon>
    </lineage>
</organism>
<evidence type="ECO:0008006" key="4">
    <source>
        <dbReference type="Google" id="ProtNLM"/>
    </source>
</evidence>
<proteinExistence type="predicted"/>
<keyword evidence="3" id="KW-1185">Reference proteome</keyword>
<evidence type="ECO:0000313" key="2">
    <source>
        <dbReference type="EMBL" id="KAA1421020.1"/>
    </source>
</evidence>
<dbReference type="AlphaFoldDB" id="A0A5B1LMI9"/>
<dbReference type="Gene3D" id="3.40.190.10">
    <property type="entry name" value="Periplasmic binding protein-like II"/>
    <property type="match status" value="1"/>
</dbReference>
<feature type="signal peptide" evidence="1">
    <location>
        <begin position="1"/>
        <end position="28"/>
    </location>
</feature>
<comment type="caution">
    <text evidence="2">The sequence shown here is derived from an EMBL/GenBank/DDBJ whole genome shotgun (WGS) entry which is preliminary data.</text>
</comment>
<accession>A0A5B1LMI9</accession>
<dbReference type="RefSeq" id="WP_149726480.1">
    <property type="nucleotide sequence ID" value="NZ_VUJV01000001.1"/>
</dbReference>
<gene>
    <name evidence="2" type="ORF">F0U44_01420</name>
</gene>
<dbReference type="SUPFAM" id="SSF53850">
    <property type="entry name" value="Periplasmic binding protein-like II"/>
    <property type="match status" value="1"/>
</dbReference>
<dbReference type="EMBL" id="VUJV01000001">
    <property type="protein sequence ID" value="KAA1421020.1"/>
    <property type="molecule type" value="Genomic_DNA"/>
</dbReference>
<protein>
    <recommendedName>
        <fullName evidence="4">PBP domain-containing protein</fullName>
    </recommendedName>
</protein>
<evidence type="ECO:0000256" key="1">
    <source>
        <dbReference type="SAM" id="SignalP"/>
    </source>
</evidence>
<evidence type="ECO:0000313" key="3">
    <source>
        <dbReference type="Proteomes" id="UP000325003"/>
    </source>
</evidence>
<feature type="chain" id="PRO_5022712347" description="PBP domain-containing protein" evidence="1">
    <location>
        <begin position="29"/>
        <end position="372"/>
    </location>
</feature>
<reference evidence="2 3" key="2">
    <citation type="submission" date="2019-09" db="EMBL/GenBank/DDBJ databases">
        <authorList>
            <person name="Jin C."/>
        </authorList>
    </citation>
    <scope>NUCLEOTIDE SEQUENCE [LARGE SCALE GENOMIC DNA]</scope>
    <source>
        <strain evidence="2 3">BN130099</strain>
    </source>
</reference>
<keyword evidence="1" id="KW-0732">Signal</keyword>